<reference evidence="2" key="2">
    <citation type="submission" date="2018-07" db="EMBL/GenBank/DDBJ databases">
        <authorList>
            <person name="Mckenzie S.K."/>
            <person name="Kronauer D.J.C."/>
        </authorList>
    </citation>
    <scope>NUCLEOTIDE SEQUENCE</scope>
    <source>
        <strain evidence="2">Clonal line C1</strain>
    </source>
</reference>
<feature type="compositionally biased region" description="Basic and acidic residues" evidence="1">
    <location>
        <begin position="36"/>
        <end position="73"/>
    </location>
</feature>
<dbReference type="OrthoDB" id="7554224at2759"/>
<comment type="caution">
    <text evidence="2">The sequence shown here is derived from an EMBL/GenBank/DDBJ whole genome shotgun (WGS) entry which is preliminary data.</text>
</comment>
<dbReference type="AlphaFoldDB" id="A0A3L8E3P9"/>
<reference evidence="2 4" key="1">
    <citation type="journal article" date="2018" name="Genome Res.">
        <title>The genomic architecture and molecular evolution of ant odorant receptors.</title>
        <authorList>
            <person name="McKenzie S.K."/>
            <person name="Kronauer D.J.C."/>
        </authorList>
    </citation>
    <scope>NUCLEOTIDE SEQUENCE [LARGE SCALE GENOMIC DNA]</scope>
    <source>
        <strain evidence="2">Clonal line C1</strain>
    </source>
</reference>
<feature type="region of interest" description="Disordered" evidence="1">
    <location>
        <begin position="18"/>
        <end position="73"/>
    </location>
</feature>
<organism evidence="2 4">
    <name type="scientific">Ooceraea biroi</name>
    <name type="common">Clonal raider ant</name>
    <name type="synonym">Cerapachys biroi</name>
    <dbReference type="NCBI Taxonomy" id="2015173"/>
    <lineage>
        <taxon>Eukaryota</taxon>
        <taxon>Metazoa</taxon>
        <taxon>Ecdysozoa</taxon>
        <taxon>Arthropoda</taxon>
        <taxon>Hexapoda</taxon>
        <taxon>Insecta</taxon>
        <taxon>Pterygota</taxon>
        <taxon>Neoptera</taxon>
        <taxon>Endopterygota</taxon>
        <taxon>Hymenoptera</taxon>
        <taxon>Apocrita</taxon>
        <taxon>Aculeata</taxon>
        <taxon>Formicoidea</taxon>
        <taxon>Formicidae</taxon>
        <taxon>Dorylinae</taxon>
        <taxon>Ooceraea</taxon>
    </lineage>
</organism>
<evidence type="ECO:0000313" key="3">
    <source>
        <dbReference type="EMBL" id="RLU26675.1"/>
    </source>
</evidence>
<accession>A0A3L8E3P9</accession>
<proteinExistence type="predicted"/>
<dbReference type="Proteomes" id="UP000279307">
    <property type="component" value="Chromosome 1"/>
</dbReference>
<gene>
    <name evidence="2" type="ORF">DMN91_000394</name>
    <name evidence="3" type="ORF">DMN91_000472</name>
</gene>
<dbReference type="EMBL" id="QOIP01000001">
    <property type="protein sequence ID" value="RLU26675.1"/>
    <property type="molecule type" value="Genomic_DNA"/>
</dbReference>
<evidence type="ECO:0000313" key="2">
    <source>
        <dbReference type="EMBL" id="RLU26598.1"/>
    </source>
</evidence>
<evidence type="ECO:0000313" key="4">
    <source>
        <dbReference type="Proteomes" id="UP000279307"/>
    </source>
</evidence>
<name>A0A3L8E3P9_OOCBI</name>
<dbReference type="EMBL" id="QOIP01000001">
    <property type="protein sequence ID" value="RLU26598.1"/>
    <property type="molecule type" value="Genomic_DNA"/>
</dbReference>
<protein>
    <submittedName>
        <fullName evidence="2">Uncharacterized protein</fullName>
    </submittedName>
</protein>
<sequence>MGSSALSAGVLAFVEGRTGGRGETTMMVHGGRKREGKRDRGRNDRDKVVGLDSRRRSIERKTDQMGTIRAEKETAHRKVIPTARFLGILDDESPMNAAASQTAQYSMRQAESAVAQPTEEPMPATLMPTSSGIDSSTDAPGQEIIEEAIGGLFAIELDEPETMPTTVTVESNNLMPLLKIISTSPAQEAAAKREAAGKLVMDMAGADRNGPYFFYLRTEPDIDIAIEHNDEKVIPDPGRERISANRKYLYFNLRDEQR</sequence>
<evidence type="ECO:0000256" key="1">
    <source>
        <dbReference type="SAM" id="MobiDB-lite"/>
    </source>
</evidence>